<reference evidence="15 16" key="1">
    <citation type="submission" date="2016-03" db="EMBL/GenBank/DDBJ databases">
        <title>Genome sequence of Nesiotobacter sp. nov., a moderately halophilic alphaproteobacterium isolated from the Yellow Sea, China.</title>
        <authorList>
            <person name="Zhang G."/>
            <person name="Zhang R."/>
        </authorList>
    </citation>
    <scope>NUCLEOTIDE SEQUENCE [LARGE SCALE GENOMIC DNA]</scope>
    <source>
        <strain evidence="15 16">WB1-6</strain>
    </source>
</reference>
<evidence type="ECO:0000256" key="14">
    <source>
        <dbReference type="SAM" id="MobiDB-lite"/>
    </source>
</evidence>
<dbReference type="PANTHER" id="PTHR30531">
    <property type="entry name" value="FLAGELLAR BIOSYNTHETIC PROTEIN FLHB"/>
    <property type="match status" value="1"/>
</dbReference>
<dbReference type="GO" id="GO:0005886">
    <property type="term" value="C:plasma membrane"/>
    <property type="evidence" value="ECO:0007669"/>
    <property type="project" value="UniProtKB-SubCell"/>
</dbReference>
<dbReference type="Proteomes" id="UP000185783">
    <property type="component" value="Unassembled WGS sequence"/>
</dbReference>
<feature type="transmembrane region" description="Helical" evidence="13">
    <location>
        <begin position="148"/>
        <end position="168"/>
    </location>
</feature>
<keyword evidence="11 13" id="KW-1006">Bacterial flagellum protein export</keyword>
<protein>
    <recommendedName>
        <fullName evidence="3 13">Flagellar biosynthetic protein FlhB</fullName>
    </recommendedName>
</protein>
<dbReference type="AlphaFoldDB" id="A0A1U7JEM9"/>
<evidence type="ECO:0000313" key="15">
    <source>
        <dbReference type="EMBL" id="OKL43101.1"/>
    </source>
</evidence>
<evidence type="ECO:0000256" key="2">
    <source>
        <dbReference type="ARBA" id="ARBA00010690"/>
    </source>
</evidence>
<keyword evidence="5 13" id="KW-1003">Cell membrane</keyword>
<organism evidence="15 16">
    <name type="scientific">Pseudovibrio exalbescens</name>
    <dbReference type="NCBI Taxonomy" id="197461"/>
    <lineage>
        <taxon>Bacteria</taxon>
        <taxon>Pseudomonadati</taxon>
        <taxon>Pseudomonadota</taxon>
        <taxon>Alphaproteobacteria</taxon>
        <taxon>Hyphomicrobiales</taxon>
        <taxon>Stappiaceae</taxon>
        <taxon>Pseudovibrio</taxon>
    </lineage>
</organism>
<dbReference type="InterPro" id="IPR029025">
    <property type="entry name" value="T3SS_substrate_exporter_C"/>
</dbReference>
<accession>A0A1U7JEM9</accession>
<gene>
    <name evidence="13 15" type="primary">flhB</name>
    <name evidence="15" type="ORF">A3843_15365</name>
</gene>
<feature type="transmembrane region" description="Helical" evidence="13">
    <location>
        <begin position="188"/>
        <end position="214"/>
    </location>
</feature>
<keyword evidence="8 13" id="KW-0653">Protein transport</keyword>
<evidence type="ECO:0000256" key="10">
    <source>
        <dbReference type="ARBA" id="ARBA00023136"/>
    </source>
</evidence>
<dbReference type="RefSeq" id="WP_028482890.1">
    <property type="nucleotide sequence ID" value="NZ_LVVZ01000022.1"/>
</dbReference>
<evidence type="ECO:0000256" key="12">
    <source>
        <dbReference type="ARBA" id="ARBA00025078"/>
    </source>
</evidence>
<feature type="transmembrane region" description="Helical" evidence="13">
    <location>
        <begin position="34"/>
        <end position="51"/>
    </location>
</feature>
<feature type="region of interest" description="Disordered" evidence="14">
    <location>
        <begin position="1"/>
        <end position="21"/>
    </location>
</feature>
<dbReference type="EMBL" id="LVVZ01000022">
    <property type="protein sequence ID" value="OKL43101.1"/>
    <property type="molecule type" value="Genomic_DNA"/>
</dbReference>
<proteinExistence type="inferred from homology"/>
<dbReference type="SUPFAM" id="SSF160544">
    <property type="entry name" value="EscU C-terminal domain-like"/>
    <property type="match status" value="1"/>
</dbReference>
<dbReference type="GO" id="GO:0009306">
    <property type="term" value="P:protein secretion"/>
    <property type="evidence" value="ECO:0007669"/>
    <property type="project" value="InterPro"/>
</dbReference>
<dbReference type="Gene3D" id="3.40.1690.10">
    <property type="entry name" value="secretion proteins EscU"/>
    <property type="match status" value="1"/>
</dbReference>
<dbReference type="OrthoDB" id="9807950at2"/>
<evidence type="ECO:0000256" key="11">
    <source>
        <dbReference type="ARBA" id="ARBA00023225"/>
    </source>
</evidence>
<comment type="similarity">
    <text evidence="2 13">Belongs to the type III secretion exporter family.</text>
</comment>
<evidence type="ECO:0000313" key="16">
    <source>
        <dbReference type="Proteomes" id="UP000185783"/>
    </source>
</evidence>
<evidence type="ECO:0000256" key="13">
    <source>
        <dbReference type="RuleBase" id="RU364091"/>
    </source>
</evidence>
<keyword evidence="10 13" id="KW-0472">Membrane</keyword>
<keyword evidence="7 13" id="KW-1005">Bacterial flagellum biogenesis</keyword>
<dbReference type="Pfam" id="PF01312">
    <property type="entry name" value="Bac_export_2"/>
    <property type="match status" value="1"/>
</dbReference>
<evidence type="ECO:0000256" key="1">
    <source>
        <dbReference type="ARBA" id="ARBA00004651"/>
    </source>
</evidence>
<dbReference type="InterPro" id="IPR006135">
    <property type="entry name" value="T3SS_substrate_exporter"/>
</dbReference>
<evidence type="ECO:0000256" key="9">
    <source>
        <dbReference type="ARBA" id="ARBA00022989"/>
    </source>
</evidence>
<dbReference type="Gene3D" id="6.10.250.2080">
    <property type="match status" value="1"/>
</dbReference>
<comment type="caution">
    <text evidence="15">The sequence shown here is derived from an EMBL/GenBank/DDBJ whole genome shotgun (WGS) entry which is preliminary data.</text>
</comment>
<feature type="compositionally biased region" description="Basic and acidic residues" evidence="14">
    <location>
        <begin position="7"/>
        <end position="21"/>
    </location>
</feature>
<dbReference type="GO" id="GO:0044780">
    <property type="term" value="P:bacterial-type flagellum assembly"/>
    <property type="evidence" value="ECO:0007669"/>
    <property type="project" value="InterPro"/>
</dbReference>
<name>A0A1U7JEM9_9HYPH</name>
<keyword evidence="15" id="KW-0282">Flagellum</keyword>
<evidence type="ECO:0000256" key="6">
    <source>
        <dbReference type="ARBA" id="ARBA00022692"/>
    </source>
</evidence>
<evidence type="ECO:0000256" key="5">
    <source>
        <dbReference type="ARBA" id="ARBA00022475"/>
    </source>
</evidence>
<dbReference type="STRING" id="197461.A3843_15365"/>
<keyword evidence="16" id="KW-1185">Reference proteome</keyword>
<keyword evidence="15" id="KW-0966">Cell projection</keyword>
<dbReference type="NCBIfam" id="TIGR00328">
    <property type="entry name" value="flhB"/>
    <property type="match status" value="1"/>
</dbReference>
<dbReference type="PRINTS" id="PR00950">
    <property type="entry name" value="TYPE3IMSPROT"/>
</dbReference>
<comment type="subcellular location">
    <subcellularLocation>
        <location evidence="1">Cell membrane</location>
        <topology evidence="1">Multi-pass membrane protein</topology>
    </subcellularLocation>
</comment>
<dbReference type="PANTHER" id="PTHR30531:SF12">
    <property type="entry name" value="FLAGELLAR BIOSYNTHETIC PROTEIN FLHB"/>
    <property type="match status" value="1"/>
</dbReference>
<evidence type="ECO:0000256" key="7">
    <source>
        <dbReference type="ARBA" id="ARBA00022795"/>
    </source>
</evidence>
<keyword evidence="15" id="KW-0969">Cilium</keyword>
<feature type="transmembrane region" description="Helical" evidence="13">
    <location>
        <begin position="94"/>
        <end position="112"/>
    </location>
</feature>
<comment type="function">
    <text evidence="12 13">Required for formation of the rod structure in the basal body of the flagellar apparatus. Together with FliI and FliH, may constitute the export apparatus of flagellin.</text>
</comment>
<evidence type="ECO:0000256" key="3">
    <source>
        <dbReference type="ARBA" id="ARBA00021622"/>
    </source>
</evidence>
<keyword evidence="4 13" id="KW-0813">Transport</keyword>
<keyword evidence="9 13" id="KW-1133">Transmembrane helix</keyword>
<keyword evidence="6 13" id="KW-0812">Transmembrane</keyword>
<sequence>MSEDQDKESKTEEPTEKRIRDAIEKGNIPVSKEASVLASFVGMMFILTFMLNDAGAGFSGFLRWFLDNPGEIRMLSDEDAVELLYIVSLEFGRFFMPIAGLLIILGLAASFLQNAPRLVLDRIQPKLNRISPIKGFGRIYSMNGFMEFVKSLIKLSIVGAVALIVLRSQQAVALTAMYQDPSLLPQTILQIAIKLLSAICVATIALVGFDLVLARFQWRKNLRMTRQDIKDEYKQAEGDPILKARMRSLARDRARKRMMSSVAEATVVVANPTHFAVALHYDRGENSAPRVTAKGQDLVALKIKEIAYQNDVPVVENKELARGLHAAVAVDQYIPPEYYRAVAEIISYVYVSRR</sequence>
<dbReference type="InterPro" id="IPR006136">
    <property type="entry name" value="FlhB"/>
</dbReference>
<evidence type="ECO:0000256" key="8">
    <source>
        <dbReference type="ARBA" id="ARBA00022927"/>
    </source>
</evidence>
<evidence type="ECO:0000256" key="4">
    <source>
        <dbReference type="ARBA" id="ARBA00022448"/>
    </source>
</evidence>